<evidence type="ECO:0000313" key="2">
    <source>
        <dbReference type="Proteomes" id="UP000249748"/>
    </source>
</evidence>
<name>A0ACD1I9R2_9EURO</name>
<protein>
    <submittedName>
        <fullName evidence="1">Uncharacterized protein</fullName>
    </submittedName>
</protein>
<evidence type="ECO:0000313" key="1">
    <source>
        <dbReference type="EMBL" id="RAK87332.1"/>
    </source>
</evidence>
<dbReference type="Proteomes" id="UP000249748">
    <property type="component" value="Unassembled WGS sequence"/>
</dbReference>
<keyword evidence="2" id="KW-1185">Reference proteome</keyword>
<sequence length="181" mass="19961">MFNPVMPIASLLLVVDRWTCMRFIDSRSTSGHVLQEYEGNAAIHNLAASISDKERVKDAENNLNRLQDVGQMDMEIMQTNSCTVRQPRCVAGGAFANPTPIGSPVLKKKSDEEDETVTAMCSIRYHNHAPPNQSLPSDIGSEHDQEASDQSSVRRYRLRLDLDPPLPTPTASSLASALRAQ</sequence>
<accession>A0ACD1I9R2</accession>
<organism evidence="1 2">
    <name type="scientific">Aspergillus costaricaensis CBS 115574</name>
    <dbReference type="NCBI Taxonomy" id="1448317"/>
    <lineage>
        <taxon>Eukaryota</taxon>
        <taxon>Fungi</taxon>
        <taxon>Dikarya</taxon>
        <taxon>Ascomycota</taxon>
        <taxon>Pezizomycotina</taxon>
        <taxon>Eurotiomycetes</taxon>
        <taxon>Eurotiomycetidae</taxon>
        <taxon>Eurotiales</taxon>
        <taxon>Aspergillaceae</taxon>
        <taxon>Aspergillus</taxon>
        <taxon>Aspergillus subgen. Circumdati</taxon>
    </lineage>
</organism>
<gene>
    <name evidence="1" type="ORF">BO79DRAFT_218977</name>
</gene>
<reference evidence="1" key="1">
    <citation type="submission" date="2018-02" db="EMBL/GenBank/DDBJ databases">
        <title>The genomes of Aspergillus section Nigri reveals drivers in fungal speciation.</title>
        <authorList>
            <consortium name="DOE Joint Genome Institute"/>
            <person name="Vesth T.C."/>
            <person name="Nybo J."/>
            <person name="Theobald S."/>
            <person name="Brandl J."/>
            <person name="Frisvad J.C."/>
            <person name="Nielsen K.F."/>
            <person name="Lyhne E.K."/>
            <person name="Kogle M.E."/>
            <person name="Kuo A."/>
            <person name="Riley R."/>
            <person name="Clum A."/>
            <person name="Nolan M."/>
            <person name="Lipzen A."/>
            <person name="Salamov A."/>
            <person name="Henrissat B."/>
            <person name="Wiebenga A."/>
            <person name="De vries R.P."/>
            <person name="Grigoriev I.V."/>
            <person name="Mortensen U.H."/>
            <person name="Andersen M.R."/>
            <person name="Baker S.E."/>
        </authorList>
    </citation>
    <scope>NUCLEOTIDE SEQUENCE</scope>
    <source>
        <strain evidence="1">CBS 115574</strain>
    </source>
</reference>
<dbReference type="EMBL" id="KZ824555">
    <property type="protein sequence ID" value="RAK87332.1"/>
    <property type="molecule type" value="Genomic_DNA"/>
</dbReference>
<proteinExistence type="predicted"/>